<accession>A0A1I1AXF3</accession>
<dbReference type="SUPFAM" id="SSF50249">
    <property type="entry name" value="Nucleic acid-binding proteins"/>
    <property type="match status" value="1"/>
</dbReference>
<dbReference type="InterPro" id="IPR050798">
    <property type="entry name" value="YhaM_exoribonuc/phosphodiest"/>
</dbReference>
<evidence type="ECO:0000313" key="5">
    <source>
        <dbReference type="Proteomes" id="UP000198619"/>
    </source>
</evidence>
<dbReference type="AlphaFoldDB" id="A0A1I1AXF3"/>
<dbReference type="Gene3D" id="1.10.3210.10">
    <property type="entry name" value="Hypothetical protein af1432"/>
    <property type="match status" value="1"/>
</dbReference>
<dbReference type="Pfam" id="PF01336">
    <property type="entry name" value="tRNA_anti-codon"/>
    <property type="match status" value="1"/>
</dbReference>
<keyword evidence="5" id="KW-1185">Reference proteome</keyword>
<evidence type="ECO:0000256" key="1">
    <source>
        <dbReference type="ARBA" id="ARBA00022801"/>
    </source>
</evidence>
<evidence type="ECO:0000259" key="3">
    <source>
        <dbReference type="Pfam" id="PF01966"/>
    </source>
</evidence>
<dbReference type="Proteomes" id="UP000198619">
    <property type="component" value="Unassembled WGS sequence"/>
</dbReference>
<name>A0A1I1AXF3_9CLOT</name>
<keyword evidence="1" id="KW-0378">Hydrolase</keyword>
<dbReference type="GO" id="GO:0016787">
    <property type="term" value="F:hydrolase activity"/>
    <property type="evidence" value="ECO:0007669"/>
    <property type="project" value="UniProtKB-KW"/>
</dbReference>
<dbReference type="Gene3D" id="2.40.50.140">
    <property type="entry name" value="Nucleic acid-binding proteins"/>
    <property type="match status" value="1"/>
</dbReference>
<reference evidence="4 5" key="1">
    <citation type="submission" date="2016-10" db="EMBL/GenBank/DDBJ databases">
        <authorList>
            <person name="de Groot N.N."/>
        </authorList>
    </citation>
    <scope>NUCLEOTIDE SEQUENCE [LARGE SCALE GENOMIC DNA]</scope>
    <source>
        <strain evidence="4 5">DSM 12271</strain>
    </source>
</reference>
<dbReference type="InterPro" id="IPR004365">
    <property type="entry name" value="NA-bd_OB_tRNA"/>
</dbReference>
<feature type="domain" description="HD" evidence="3">
    <location>
        <begin position="163"/>
        <end position="283"/>
    </location>
</feature>
<dbReference type="InterPro" id="IPR006674">
    <property type="entry name" value="HD_domain"/>
</dbReference>
<feature type="domain" description="OB" evidence="2">
    <location>
        <begin position="31"/>
        <end position="89"/>
    </location>
</feature>
<dbReference type="RefSeq" id="WP_090043046.1">
    <property type="nucleotide sequence ID" value="NZ_FOKI01000052.1"/>
</dbReference>
<dbReference type="GO" id="GO:0031125">
    <property type="term" value="P:rRNA 3'-end processing"/>
    <property type="evidence" value="ECO:0007669"/>
    <property type="project" value="TreeGrafter"/>
</dbReference>
<dbReference type="PANTHER" id="PTHR37294">
    <property type="entry name" value="3'-5' EXORIBONUCLEASE YHAM"/>
    <property type="match status" value="1"/>
</dbReference>
<dbReference type="OrthoDB" id="9778453at2"/>
<gene>
    <name evidence="4" type="ORF">SAMN04488528_105210</name>
</gene>
<sequence length="322" mass="36843">METIKVSSFQEGKKIEGFYLIKNVDCKITNSNNKKYLDFTLCDNSGEINAKLWDTRDGLDKAFKNNTIIKVKGNVLAWQGSLQLKIEKAINLDEGDNININEFVESAPYSSEEMFDILCSYMNKIKNNDIKELVEYMVEENKEKLMYHPAAKKNHHSVRGGLLYHTTTMLKSGDALCSIYDFLNTDLIYAGVILHDLSKIREMNSNDLGFVTEYSIEGSLLGHISMGVAKIQEVGEALGTNKESLMLLQHMVLSHHYEPEYGSPVKPMIAEAEMLHYLDILDARMYDMKKALKETSKGVFSERIWSLENRRVYNHKINTEEE</sequence>
<dbReference type="InterPro" id="IPR012340">
    <property type="entry name" value="NA-bd_OB-fold"/>
</dbReference>
<dbReference type="GO" id="GO:0003676">
    <property type="term" value="F:nucleic acid binding"/>
    <property type="evidence" value="ECO:0007669"/>
    <property type="project" value="InterPro"/>
</dbReference>
<dbReference type="EMBL" id="FOKI01000052">
    <property type="protein sequence ID" value="SFB42769.1"/>
    <property type="molecule type" value="Genomic_DNA"/>
</dbReference>
<dbReference type="SUPFAM" id="SSF109604">
    <property type="entry name" value="HD-domain/PDEase-like"/>
    <property type="match status" value="1"/>
</dbReference>
<evidence type="ECO:0000259" key="2">
    <source>
        <dbReference type="Pfam" id="PF01336"/>
    </source>
</evidence>
<organism evidence="4 5">
    <name type="scientific">Clostridium frigidicarnis</name>
    <dbReference type="NCBI Taxonomy" id="84698"/>
    <lineage>
        <taxon>Bacteria</taxon>
        <taxon>Bacillati</taxon>
        <taxon>Bacillota</taxon>
        <taxon>Clostridia</taxon>
        <taxon>Eubacteriales</taxon>
        <taxon>Clostridiaceae</taxon>
        <taxon>Clostridium</taxon>
    </lineage>
</organism>
<proteinExistence type="predicted"/>
<dbReference type="STRING" id="84698.SAMN04488528_105210"/>
<dbReference type="Pfam" id="PF01966">
    <property type="entry name" value="HD"/>
    <property type="match status" value="1"/>
</dbReference>
<dbReference type="CDD" id="cd04492">
    <property type="entry name" value="YhaM_OBF_like"/>
    <property type="match status" value="1"/>
</dbReference>
<protein>
    <submittedName>
        <fullName evidence="4">3'-5' exoribonuclease</fullName>
    </submittedName>
</protein>
<evidence type="ECO:0000313" key="4">
    <source>
        <dbReference type="EMBL" id="SFB42769.1"/>
    </source>
</evidence>
<dbReference type="PANTHER" id="PTHR37294:SF1">
    <property type="entry name" value="3'-5' EXORIBONUCLEASE YHAM"/>
    <property type="match status" value="1"/>
</dbReference>